<evidence type="ECO:0000256" key="3">
    <source>
        <dbReference type="ARBA" id="ARBA00023163"/>
    </source>
</evidence>
<dbReference type="OrthoDB" id="8004517at2"/>
<dbReference type="Proteomes" id="UP000199423">
    <property type="component" value="Unassembled WGS sequence"/>
</dbReference>
<evidence type="ECO:0000256" key="2">
    <source>
        <dbReference type="ARBA" id="ARBA00023125"/>
    </source>
</evidence>
<dbReference type="RefSeq" id="WP_092869666.1">
    <property type="nucleotide sequence ID" value="NZ_FPCH01000005.1"/>
</dbReference>
<keyword evidence="1" id="KW-0805">Transcription regulation</keyword>
<proteinExistence type="predicted"/>
<dbReference type="SUPFAM" id="SSF46689">
    <property type="entry name" value="Homeodomain-like"/>
    <property type="match status" value="1"/>
</dbReference>
<protein>
    <submittedName>
        <fullName evidence="5">AraC-type DNA-binding protein</fullName>
    </submittedName>
</protein>
<dbReference type="Gene3D" id="1.10.10.60">
    <property type="entry name" value="Homeodomain-like"/>
    <property type="match status" value="1"/>
</dbReference>
<dbReference type="InterPro" id="IPR018060">
    <property type="entry name" value="HTH_AraC"/>
</dbReference>
<name>A0A1I7NWY1_9HYPH</name>
<dbReference type="AlphaFoldDB" id="A0A1I7NWY1"/>
<dbReference type="InterPro" id="IPR020449">
    <property type="entry name" value="Tscrpt_reg_AraC-type_HTH"/>
</dbReference>
<dbReference type="Pfam" id="PF14525">
    <property type="entry name" value="AraC_binding_2"/>
    <property type="match status" value="1"/>
</dbReference>
<evidence type="ECO:0000313" key="6">
    <source>
        <dbReference type="Proteomes" id="UP000199423"/>
    </source>
</evidence>
<dbReference type="EMBL" id="FPCH01000005">
    <property type="protein sequence ID" value="SFV39143.1"/>
    <property type="molecule type" value="Genomic_DNA"/>
</dbReference>
<dbReference type="PANTHER" id="PTHR43280">
    <property type="entry name" value="ARAC-FAMILY TRANSCRIPTIONAL REGULATOR"/>
    <property type="match status" value="1"/>
</dbReference>
<dbReference type="PANTHER" id="PTHR43280:SF31">
    <property type="entry name" value="TRANSCRIPTIONAL REGULATORY PROTEIN"/>
    <property type="match status" value="1"/>
</dbReference>
<dbReference type="PRINTS" id="PR00032">
    <property type="entry name" value="HTHARAC"/>
</dbReference>
<dbReference type="GO" id="GO:0043565">
    <property type="term" value="F:sequence-specific DNA binding"/>
    <property type="evidence" value="ECO:0007669"/>
    <property type="project" value="InterPro"/>
</dbReference>
<reference evidence="6" key="1">
    <citation type="submission" date="2016-10" db="EMBL/GenBank/DDBJ databases">
        <authorList>
            <person name="Varghese N."/>
            <person name="Submissions S."/>
        </authorList>
    </citation>
    <scope>NUCLEOTIDE SEQUENCE [LARGE SCALE GENOMIC DNA]</scope>
    <source>
        <strain evidence="6">DSM 1565</strain>
    </source>
</reference>
<dbReference type="PROSITE" id="PS01124">
    <property type="entry name" value="HTH_ARAC_FAMILY_2"/>
    <property type="match status" value="1"/>
</dbReference>
<dbReference type="Pfam" id="PF12833">
    <property type="entry name" value="HTH_18"/>
    <property type="match status" value="1"/>
</dbReference>
<dbReference type="GO" id="GO:0003700">
    <property type="term" value="F:DNA-binding transcription factor activity"/>
    <property type="evidence" value="ECO:0007669"/>
    <property type="project" value="InterPro"/>
</dbReference>
<keyword evidence="2 5" id="KW-0238">DNA-binding</keyword>
<feature type="domain" description="HTH araC/xylS-type" evidence="4">
    <location>
        <begin position="227"/>
        <end position="328"/>
    </location>
</feature>
<dbReference type="InterPro" id="IPR035418">
    <property type="entry name" value="AraC-bd_2"/>
</dbReference>
<accession>A0A1I7NWY1</accession>
<keyword evidence="3" id="KW-0804">Transcription</keyword>
<evidence type="ECO:0000256" key="1">
    <source>
        <dbReference type="ARBA" id="ARBA00023015"/>
    </source>
</evidence>
<sequence length="333" mass="37238">MLRTQLDWPNPSSDGLVEYSIHTSDVHPRDRFQYWYESSRRVLGPYENRPDQRAGFEGDLRYLPVPGMSLIVFRCNGMRAWRTERQANIFGDLVHIIMPLTGTVKLRQDGREAELGAGDICLNDAGRASTFIQSPQARCLVVEFQRRECEARLGQLSRWTARRIDGKQGGGALASAFARLLPDQISFMSIQSQAEIARQFLDLVALAAKEMEGVAFAHSSARLASLLRLKAVVDSNLTNSNVTCEELAAAAGISVRYANQLLDAEQTSLQKLLFSQRIEKCQAALADPAQAHRQISDIAYSWGFGDVSHFGRLFKAMTGMTPRDYRKLNILAR</sequence>
<evidence type="ECO:0000259" key="4">
    <source>
        <dbReference type="PROSITE" id="PS01124"/>
    </source>
</evidence>
<organism evidence="5 6">
    <name type="scientific">Hyphomicrobium facile</name>
    <dbReference type="NCBI Taxonomy" id="51670"/>
    <lineage>
        <taxon>Bacteria</taxon>
        <taxon>Pseudomonadati</taxon>
        <taxon>Pseudomonadota</taxon>
        <taxon>Alphaproteobacteria</taxon>
        <taxon>Hyphomicrobiales</taxon>
        <taxon>Hyphomicrobiaceae</taxon>
        <taxon>Hyphomicrobium</taxon>
    </lineage>
</organism>
<dbReference type="STRING" id="51670.SAMN04488557_4169"/>
<gene>
    <name evidence="5" type="ORF">SAMN04488557_4169</name>
</gene>
<dbReference type="SMART" id="SM00342">
    <property type="entry name" value="HTH_ARAC"/>
    <property type="match status" value="1"/>
</dbReference>
<evidence type="ECO:0000313" key="5">
    <source>
        <dbReference type="EMBL" id="SFV39143.1"/>
    </source>
</evidence>
<keyword evidence="6" id="KW-1185">Reference proteome</keyword>
<dbReference type="InterPro" id="IPR009057">
    <property type="entry name" value="Homeodomain-like_sf"/>
</dbReference>